<proteinExistence type="predicted"/>
<dbReference type="Proteomes" id="UP000190857">
    <property type="component" value="Unassembled WGS sequence"/>
</dbReference>
<feature type="region of interest" description="Disordered" evidence="1">
    <location>
        <begin position="321"/>
        <end position="343"/>
    </location>
</feature>
<name>A0A1T5JQ68_9MICO</name>
<evidence type="ECO:0000256" key="2">
    <source>
        <dbReference type="SAM" id="Phobius"/>
    </source>
</evidence>
<evidence type="ECO:0000313" key="4">
    <source>
        <dbReference type="Proteomes" id="UP000190857"/>
    </source>
</evidence>
<gene>
    <name evidence="3" type="ORF">SAMN06309945_1759</name>
</gene>
<organism evidence="3 4">
    <name type="scientific">Okibacterium fritillariae</name>
    <dbReference type="NCBI Taxonomy" id="123320"/>
    <lineage>
        <taxon>Bacteria</taxon>
        <taxon>Bacillati</taxon>
        <taxon>Actinomycetota</taxon>
        <taxon>Actinomycetes</taxon>
        <taxon>Micrococcales</taxon>
        <taxon>Microbacteriaceae</taxon>
        <taxon>Okibacterium</taxon>
    </lineage>
</organism>
<keyword evidence="2" id="KW-1133">Transmembrane helix</keyword>
<feature type="transmembrane region" description="Helical" evidence="2">
    <location>
        <begin position="351"/>
        <end position="372"/>
    </location>
</feature>
<dbReference type="EMBL" id="FUZP01000001">
    <property type="protein sequence ID" value="SKC53536.1"/>
    <property type="molecule type" value="Genomic_DNA"/>
</dbReference>
<evidence type="ECO:0000313" key="3">
    <source>
        <dbReference type="EMBL" id="SKC53536.1"/>
    </source>
</evidence>
<keyword evidence="4" id="KW-1185">Reference proteome</keyword>
<evidence type="ECO:0000256" key="1">
    <source>
        <dbReference type="SAM" id="MobiDB-lite"/>
    </source>
</evidence>
<dbReference type="RefSeq" id="WP_079727730.1">
    <property type="nucleotide sequence ID" value="NZ_FUZP01000001.1"/>
</dbReference>
<reference evidence="3 4" key="1">
    <citation type="submission" date="2017-02" db="EMBL/GenBank/DDBJ databases">
        <authorList>
            <person name="Peterson S.W."/>
        </authorList>
    </citation>
    <scope>NUCLEOTIDE SEQUENCE [LARGE SCALE GENOMIC DNA]</scope>
    <source>
        <strain evidence="3 4">VKM Ac-2059</strain>
    </source>
</reference>
<sequence length="407" mass="43884">MNDEPASASNVAPARPLTLRAPIEQASDFDRFVAALTELRLPARVTDEVNGNGTGFVHGTILVSEDDEPLQAVADGVTLSWRPVSATTVKIALATALSGTVSFDEVEYHLGDDSDDSDERTCPPATGVLENFAWWTPEFGEIGGILARRAGQPLHLVRDGDTGLFAPTGSADDVFESGVWAAAGSVAMWHQGGSRVAAIGVKRDVLLHTWDQNWRRLDPVPHLRDADGLTVSDYLDRLDDTDLDAADWSDALRLDADRAQQLRILFRRDESDERTFARLAEILQAPPTLADVADGRVTIDELPDATVAQPSSTWSTIRRAMSEELSGDRSSPAAPQPPTGWVGHRQRRSGAYLAVAALIFVALSAVLVTKVATSSTDTAWIQGLLLVALIADVAWPRRRDPGDKNAA</sequence>
<dbReference type="OrthoDB" id="5094787at2"/>
<protein>
    <submittedName>
        <fullName evidence="3">Uncharacterized protein</fullName>
    </submittedName>
</protein>
<keyword evidence="2" id="KW-0472">Membrane</keyword>
<accession>A0A1T5JQ68</accession>
<dbReference type="STRING" id="123320.SAMN06309945_1759"/>
<feature type="transmembrane region" description="Helical" evidence="2">
    <location>
        <begin position="378"/>
        <end position="395"/>
    </location>
</feature>
<keyword evidence="2" id="KW-0812">Transmembrane</keyword>
<dbReference type="AlphaFoldDB" id="A0A1T5JQ68"/>